<dbReference type="PANTHER" id="PTHR42901">
    <property type="entry name" value="ALCOHOL DEHYDROGENASE"/>
    <property type="match status" value="1"/>
</dbReference>
<dbReference type="CDD" id="cd05233">
    <property type="entry name" value="SDR_c"/>
    <property type="match status" value="1"/>
</dbReference>
<proteinExistence type="inferred from homology"/>
<dbReference type="PANTHER" id="PTHR42901:SF1">
    <property type="entry name" value="ALCOHOL DEHYDROGENASE"/>
    <property type="match status" value="1"/>
</dbReference>
<dbReference type="PRINTS" id="PR00080">
    <property type="entry name" value="SDRFAMILY"/>
</dbReference>
<keyword evidence="2" id="KW-0560">Oxidoreductase</keyword>
<name>A0A1T4ZWX6_9SPHI</name>
<dbReference type="AlphaFoldDB" id="A0A1T4ZWX6"/>
<organism evidence="4 5">
    <name type="scientific">Parapedobacter luteus</name>
    <dbReference type="NCBI Taxonomy" id="623280"/>
    <lineage>
        <taxon>Bacteria</taxon>
        <taxon>Pseudomonadati</taxon>
        <taxon>Bacteroidota</taxon>
        <taxon>Sphingobacteriia</taxon>
        <taxon>Sphingobacteriales</taxon>
        <taxon>Sphingobacteriaceae</taxon>
        <taxon>Parapedobacter</taxon>
    </lineage>
</organism>
<dbReference type="EMBL" id="FUYS01000001">
    <property type="protein sequence ID" value="SKB27192.1"/>
    <property type="molecule type" value="Genomic_DNA"/>
</dbReference>
<dbReference type="OrthoDB" id="9810734at2"/>
<dbReference type="PROSITE" id="PS00061">
    <property type="entry name" value="ADH_SHORT"/>
    <property type="match status" value="1"/>
</dbReference>
<reference evidence="4 5" key="1">
    <citation type="submission" date="2017-02" db="EMBL/GenBank/DDBJ databases">
        <authorList>
            <person name="Peterson S.W."/>
        </authorList>
    </citation>
    <scope>NUCLEOTIDE SEQUENCE [LARGE SCALE GENOMIC DNA]</scope>
    <source>
        <strain evidence="4 5">DSM 22899</strain>
    </source>
</reference>
<dbReference type="SUPFAM" id="SSF51735">
    <property type="entry name" value="NAD(P)-binding Rossmann-fold domains"/>
    <property type="match status" value="1"/>
</dbReference>
<keyword evidence="5" id="KW-1185">Reference proteome</keyword>
<comment type="similarity">
    <text evidence="1 3">Belongs to the short-chain dehydrogenases/reductases (SDR) family.</text>
</comment>
<accession>A0A1T4ZWX6</accession>
<dbReference type="InterPro" id="IPR002347">
    <property type="entry name" value="SDR_fam"/>
</dbReference>
<dbReference type="InterPro" id="IPR020904">
    <property type="entry name" value="Sc_DH/Rdtase_CS"/>
</dbReference>
<evidence type="ECO:0000256" key="3">
    <source>
        <dbReference type="RuleBase" id="RU000363"/>
    </source>
</evidence>
<evidence type="ECO:0008006" key="6">
    <source>
        <dbReference type="Google" id="ProtNLM"/>
    </source>
</evidence>
<dbReference type="InterPro" id="IPR036291">
    <property type="entry name" value="NAD(P)-bd_dom_sf"/>
</dbReference>
<evidence type="ECO:0000256" key="2">
    <source>
        <dbReference type="ARBA" id="ARBA00023002"/>
    </source>
</evidence>
<evidence type="ECO:0000313" key="4">
    <source>
        <dbReference type="EMBL" id="SKB27192.1"/>
    </source>
</evidence>
<dbReference type="Gene3D" id="3.40.50.720">
    <property type="entry name" value="NAD(P)-binding Rossmann-like Domain"/>
    <property type="match status" value="1"/>
</dbReference>
<dbReference type="Proteomes" id="UP000190541">
    <property type="component" value="Unassembled WGS sequence"/>
</dbReference>
<dbReference type="Pfam" id="PF00106">
    <property type="entry name" value="adh_short"/>
    <property type="match status" value="1"/>
</dbReference>
<evidence type="ECO:0000256" key="1">
    <source>
        <dbReference type="ARBA" id="ARBA00006484"/>
    </source>
</evidence>
<gene>
    <name evidence="4" type="ORF">SAMN05660226_00232</name>
</gene>
<dbReference type="STRING" id="623280.SAMN05660226_00232"/>
<sequence length="239" mass="26112">MATLINQKALITGATKGMGLAIAEKLASLGCHLLLAARDRRALDALKTTLEQEHPTIQVQCLACDFSDSAELKRLIQWMEHTAPDLDILINNVGIFRPVSLFEESEEDFELQMLINYHTPHLLSRAAGRNMQKNHKGHIFNISSIASRKPVASAATYTVTKYAVMGLTHVLREALRPYGVKVTEIIPGSTLTSSWEGTTVAADRFVLPTDIADAIASCLQMSDGANVDEIVVTPKFGNI</sequence>
<protein>
    <recommendedName>
        <fullName evidence="6">Short-chain dehydrogenase</fullName>
    </recommendedName>
</protein>
<dbReference type="RefSeq" id="WP_079714960.1">
    <property type="nucleotide sequence ID" value="NZ_FUYS01000001.1"/>
</dbReference>
<dbReference type="PRINTS" id="PR00081">
    <property type="entry name" value="GDHRDH"/>
</dbReference>
<dbReference type="GO" id="GO:0016491">
    <property type="term" value="F:oxidoreductase activity"/>
    <property type="evidence" value="ECO:0007669"/>
    <property type="project" value="UniProtKB-KW"/>
</dbReference>
<evidence type="ECO:0000313" key="5">
    <source>
        <dbReference type="Proteomes" id="UP000190541"/>
    </source>
</evidence>